<sequence length="80" mass="8869">MCPPPLTLRPDVSCRGEHTLSDFLKTSVGGAKRDATIRQWRNQAIRQDFLIATDTDVSDHGPRKRAHQTISTLTCAYSAS</sequence>
<dbReference type="Proteomes" id="UP000466039">
    <property type="component" value="Chromosome"/>
</dbReference>
<accession>A0AAD1J4D7</accession>
<reference evidence="1 2" key="1">
    <citation type="journal article" date="2019" name="Emerg. Microbes Infect.">
        <title>Comprehensive subspecies identification of 175 nontuberculous mycobacteria species based on 7547 genomic profiles.</title>
        <authorList>
            <person name="Matsumoto Y."/>
            <person name="Kinjo T."/>
            <person name="Motooka D."/>
            <person name="Nabeya D."/>
            <person name="Jung N."/>
            <person name="Uechi K."/>
            <person name="Horii T."/>
            <person name="Iida T."/>
            <person name="Fujita J."/>
            <person name="Nakamura S."/>
        </authorList>
    </citation>
    <scope>NUCLEOTIDE SEQUENCE [LARGE SCALE GENOMIC DNA]</scope>
    <source>
        <strain evidence="1 2">JCM 15658</strain>
    </source>
</reference>
<dbReference type="EMBL" id="AP022617">
    <property type="protein sequence ID" value="BBZ64231.1"/>
    <property type="molecule type" value="Genomic_DNA"/>
</dbReference>
<evidence type="ECO:0000313" key="2">
    <source>
        <dbReference type="Proteomes" id="UP000466039"/>
    </source>
</evidence>
<organism evidence="1 2">
    <name type="scientific">Mycolicibacterium monacense</name>
    <name type="common">Mycobacterium monacense</name>
    <dbReference type="NCBI Taxonomy" id="85693"/>
    <lineage>
        <taxon>Bacteria</taxon>
        <taxon>Bacillati</taxon>
        <taxon>Actinomycetota</taxon>
        <taxon>Actinomycetes</taxon>
        <taxon>Mycobacteriales</taxon>
        <taxon>Mycobacteriaceae</taxon>
        <taxon>Mycolicibacterium</taxon>
    </lineage>
</organism>
<evidence type="ECO:0000313" key="1">
    <source>
        <dbReference type="EMBL" id="BBZ64231.1"/>
    </source>
</evidence>
<protein>
    <submittedName>
        <fullName evidence="1">Uncharacterized protein</fullName>
    </submittedName>
</protein>
<dbReference type="AlphaFoldDB" id="A0AAD1J4D7"/>
<proteinExistence type="predicted"/>
<gene>
    <name evidence="1" type="ORF">MMON_55320</name>
</gene>
<name>A0AAD1J4D7_MYCMB</name>
<keyword evidence="2" id="KW-1185">Reference proteome</keyword>